<keyword evidence="5 9" id="KW-0418">Kinase</keyword>
<dbReference type="Pfam" id="PF13589">
    <property type="entry name" value="HATPase_c_3"/>
    <property type="match status" value="1"/>
</dbReference>
<dbReference type="eggNOG" id="COG4191">
    <property type="taxonomic scope" value="Bacteria"/>
</dbReference>
<name>A1K2C0_AZOSB</name>
<keyword evidence="4" id="KW-0547">Nucleotide-binding</keyword>
<dbReference type="KEGG" id="azo:azo0358"/>
<dbReference type="InterPro" id="IPR003594">
    <property type="entry name" value="HATPase_dom"/>
</dbReference>
<accession>A1K2C0</accession>
<dbReference type="PANTHER" id="PTHR43065:SF46">
    <property type="entry name" value="C4-DICARBOXYLATE TRANSPORT SENSOR PROTEIN DCTB"/>
    <property type="match status" value="1"/>
</dbReference>
<gene>
    <name evidence="9" type="ordered locus">azo0358</name>
</gene>
<dbReference type="GO" id="GO:0004673">
    <property type="term" value="F:protein histidine kinase activity"/>
    <property type="evidence" value="ECO:0007669"/>
    <property type="project" value="UniProtKB-EC"/>
</dbReference>
<dbReference type="Gene3D" id="3.30.565.10">
    <property type="entry name" value="Histidine kinase-like ATPase, C-terminal domain"/>
    <property type="match status" value="2"/>
</dbReference>
<feature type="domain" description="Histidine kinase" evidence="8">
    <location>
        <begin position="531"/>
        <end position="751"/>
    </location>
</feature>
<keyword evidence="6" id="KW-0067">ATP-binding</keyword>
<evidence type="ECO:0000256" key="3">
    <source>
        <dbReference type="ARBA" id="ARBA00022679"/>
    </source>
</evidence>
<dbReference type="PANTHER" id="PTHR43065">
    <property type="entry name" value="SENSOR HISTIDINE KINASE"/>
    <property type="match status" value="1"/>
</dbReference>
<dbReference type="InterPro" id="IPR036890">
    <property type="entry name" value="HATPase_C_sf"/>
</dbReference>
<dbReference type="SUPFAM" id="SSF55874">
    <property type="entry name" value="ATPase domain of HSP90 chaperone/DNA topoisomerase II/histidine kinase"/>
    <property type="match status" value="2"/>
</dbReference>
<evidence type="ECO:0000256" key="1">
    <source>
        <dbReference type="ARBA" id="ARBA00000085"/>
    </source>
</evidence>
<dbReference type="Proteomes" id="UP000002588">
    <property type="component" value="Chromosome"/>
</dbReference>
<dbReference type="InterPro" id="IPR004358">
    <property type="entry name" value="Sig_transdc_His_kin-like_C"/>
</dbReference>
<evidence type="ECO:0000313" key="9">
    <source>
        <dbReference type="EMBL" id="CAL92975.1"/>
    </source>
</evidence>
<dbReference type="GO" id="GO:0000160">
    <property type="term" value="P:phosphorelay signal transduction system"/>
    <property type="evidence" value="ECO:0007669"/>
    <property type="project" value="UniProtKB-KW"/>
</dbReference>
<evidence type="ECO:0000256" key="7">
    <source>
        <dbReference type="ARBA" id="ARBA00023012"/>
    </source>
</evidence>
<evidence type="ECO:0000259" key="8">
    <source>
        <dbReference type="PROSITE" id="PS50109"/>
    </source>
</evidence>
<keyword evidence="7" id="KW-0902">Two-component regulatory system</keyword>
<dbReference type="AlphaFoldDB" id="A1K2C0"/>
<keyword evidence="10" id="KW-1185">Reference proteome</keyword>
<dbReference type="PROSITE" id="PS50109">
    <property type="entry name" value="HIS_KIN"/>
    <property type="match status" value="1"/>
</dbReference>
<organism evidence="9 10">
    <name type="scientific">Azoarcus sp. (strain BH72)</name>
    <dbReference type="NCBI Taxonomy" id="418699"/>
    <lineage>
        <taxon>Bacteria</taxon>
        <taxon>Pseudomonadati</taxon>
        <taxon>Pseudomonadota</taxon>
        <taxon>Betaproteobacteria</taxon>
        <taxon>Rhodocyclales</taxon>
        <taxon>Zoogloeaceae</taxon>
        <taxon>Azoarcus</taxon>
    </lineage>
</organism>
<reference evidence="9 10" key="1">
    <citation type="journal article" date="2006" name="Nat. Biotechnol.">
        <title>Complete genome of the mutualistic, N2-fixing grass endophyte Azoarcus sp. strain BH72.</title>
        <authorList>
            <person name="Krause A."/>
            <person name="Ramakumar A."/>
            <person name="Bartels D."/>
            <person name="Battistoni F."/>
            <person name="Bekel T."/>
            <person name="Boch J."/>
            <person name="Boehm M."/>
            <person name="Friedrich F."/>
            <person name="Hurek T."/>
            <person name="Krause L."/>
            <person name="Linke B."/>
            <person name="McHardy A.C."/>
            <person name="Sarkar A."/>
            <person name="Schneiker S."/>
            <person name="Syed A.A."/>
            <person name="Thauer R."/>
            <person name="Vorhoelter F.-J."/>
            <person name="Weidner S."/>
            <person name="Puehler A."/>
            <person name="Reinhold-Hurek B."/>
            <person name="Kaiser O."/>
            <person name="Goesmann A."/>
        </authorList>
    </citation>
    <scope>NUCLEOTIDE SEQUENCE [LARGE SCALE GENOMIC DNA]</scope>
    <source>
        <strain evidence="9 10">BH72</strain>
    </source>
</reference>
<dbReference type="STRING" id="62928.azo0358"/>
<comment type="catalytic activity">
    <reaction evidence="1">
        <text>ATP + protein L-histidine = ADP + protein N-phospho-L-histidine.</text>
        <dbReference type="EC" id="2.7.13.3"/>
    </reaction>
</comment>
<dbReference type="eggNOG" id="COG0323">
    <property type="taxonomic scope" value="Bacteria"/>
</dbReference>
<sequence length="751" mass="84017">MSNGRNSYESALRPRARIMKTLGSELISNDAVAVIELVKNAYDAEASRVLIKFVGPLQPKQGCIEIFDDGAGMSLDVVRGAWMEPATPGKRQKTSSGSKGRRVLGEKGIGRFAAMRLASELELITRARGADQEVYGIFDWTQFEDEQKYLDEVLILTEVRKPEVIRSDVGLDAIWPKHEVPVECPPSEQGTLLRMNNLAQAWDAERFRLIQRGLSRLISPFKENKDFSVFLQAPEAFSEFSSEITPPVVLNYPHYTVSGMVDPQGKCDLMLEVKATGEVRSVTGGFVREGKDGLQYLENEAYSKLKQTTENQLENDKTEWEKKLPTCGPLQIELRIWDRDDLGNVIQQTRSNLQNIRADLDAFAGINIYRDGFRVLPYGEPNNDWLRLDIRRVQNPTKRLSNNQIVGHISITADQNNGLKDQSNREGLDENQSYSDLREIMKSILSKIEDLRKRSKGTGEGGNKDKQTLNLFAPLDLSPIRQHLESVSPKDEVAKELINNVERAFNTKVESLKAVVAKYHALATLGQLIDVLLHDGRLPLAKIRKESLLAQEDIVEGLLTGEDLLNKLAGRLRIIHGQSDVLATVFRRVEPFGGRKRGRPKQLYLEKIIEDAFGVCASQIADLQIATSLSTGQTLVRVDEAEIQEVIVNLLQNSLYWLQFVDTAVRRIDVSVSRTAQDHVEIIFSDTGPGIPDENRARIFEPYFSTKKDGVGLGLAIVGEIIMDYYGGKLELLDSSGASGAVFRITLTKRV</sequence>
<evidence type="ECO:0000313" key="10">
    <source>
        <dbReference type="Proteomes" id="UP000002588"/>
    </source>
</evidence>
<evidence type="ECO:0000256" key="2">
    <source>
        <dbReference type="ARBA" id="ARBA00012438"/>
    </source>
</evidence>
<dbReference type="HOGENOM" id="CLU_012281_1_0_4"/>
<evidence type="ECO:0000256" key="6">
    <source>
        <dbReference type="ARBA" id="ARBA00022840"/>
    </source>
</evidence>
<protein>
    <recommendedName>
        <fullName evidence="2">histidine kinase</fullName>
        <ecNumber evidence="2">2.7.13.3</ecNumber>
    </recommendedName>
</protein>
<dbReference type="SMART" id="SM00387">
    <property type="entry name" value="HATPase_c"/>
    <property type="match status" value="1"/>
</dbReference>
<keyword evidence="3 9" id="KW-0808">Transferase</keyword>
<dbReference type="EMBL" id="AM406670">
    <property type="protein sequence ID" value="CAL92975.1"/>
    <property type="molecule type" value="Genomic_DNA"/>
</dbReference>
<dbReference type="InterPro" id="IPR005467">
    <property type="entry name" value="His_kinase_dom"/>
</dbReference>
<evidence type="ECO:0000256" key="5">
    <source>
        <dbReference type="ARBA" id="ARBA00022777"/>
    </source>
</evidence>
<dbReference type="Pfam" id="PF02518">
    <property type="entry name" value="HATPase_c"/>
    <property type="match status" value="1"/>
</dbReference>
<dbReference type="EC" id="2.7.13.3" evidence="2"/>
<dbReference type="PRINTS" id="PR00344">
    <property type="entry name" value="BCTRLSENSOR"/>
</dbReference>
<dbReference type="GO" id="GO:0005524">
    <property type="term" value="F:ATP binding"/>
    <property type="evidence" value="ECO:0007669"/>
    <property type="project" value="UniProtKB-KW"/>
</dbReference>
<evidence type="ECO:0000256" key="4">
    <source>
        <dbReference type="ARBA" id="ARBA00022741"/>
    </source>
</evidence>
<proteinExistence type="predicted"/>